<accession>A0A0E9U4T9</accession>
<dbReference type="AlphaFoldDB" id="A0A0E9U4T9"/>
<dbReference type="EMBL" id="GBXM01048377">
    <property type="protein sequence ID" value="JAH60200.1"/>
    <property type="molecule type" value="Transcribed_RNA"/>
</dbReference>
<evidence type="ECO:0000313" key="1">
    <source>
        <dbReference type="EMBL" id="JAH60200.1"/>
    </source>
</evidence>
<name>A0A0E9U4T9_ANGAN</name>
<sequence>MILIYCSNPKELFYLMIYVGLNFMPYI</sequence>
<reference evidence="1" key="2">
    <citation type="journal article" date="2015" name="Fish Shellfish Immunol.">
        <title>Early steps in the European eel (Anguilla anguilla)-Vibrio vulnificus interaction in the gills: Role of the RtxA13 toxin.</title>
        <authorList>
            <person name="Callol A."/>
            <person name="Pajuelo D."/>
            <person name="Ebbesson L."/>
            <person name="Teles M."/>
            <person name="MacKenzie S."/>
            <person name="Amaro C."/>
        </authorList>
    </citation>
    <scope>NUCLEOTIDE SEQUENCE</scope>
</reference>
<organism evidence="1">
    <name type="scientific">Anguilla anguilla</name>
    <name type="common">European freshwater eel</name>
    <name type="synonym">Muraena anguilla</name>
    <dbReference type="NCBI Taxonomy" id="7936"/>
    <lineage>
        <taxon>Eukaryota</taxon>
        <taxon>Metazoa</taxon>
        <taxon>Chordata</taxon>
        <taxon>Craniata</taxon>
        <taxon>Vertebrata</taxon>
        <taxon>Euteleostomi</taxon>
        <taxon>Actinopterygii</taxon>
        <taxon>Neopterygii</taxon>
        <taxon>Teleostei</taxon>
        <taxon>Anguilliformes</taxon>
        <taxon>Anguillidae</taxon>
        <taxon>Anguilla</taxon>
    </lineage>
</organism>
<proteinExistence type="predicted"/>
<reference evidence="1" key="1">
    <citation type="submission" date="2014-11" db="EMBL/GenBank/DDBJ databases">
        <authorList>
            <person name="Amaro Gonzalez C."/>
        </authorList>
    </citation>
    <scope>NUCLEOTIDE SEQUENCE</scope>
</reference>
<protein>
    <submittedName>
        <fullName evidence="1">Uncharacterized protein</fullName>
    </submittedName>
</protein>